<feature type="domain" description="LamG-like jellyroll fold" evidence="3">
    <location>
        <begin position="363"/>
        <end position="503"/>
    </location>
</feature>
<gene>
    <name evidence="4" type="ORF">COU18_02465</name>
</gene>
<dbReference type="Proteomes" id="UP000231192">
    <property type="component" value="Unassembled WGS sequence"/>
</dbReference>
<dbReference type="EMBL" id="PFBK01000007">
    <property type="protein sequence ID" value="PIR83826.1"/>
    <property type="molecule type" value="Genomic_DNA"/>
</dbReference>
<keyword evidence="2" id="KW-1015">Disulfide bond</keyword>
<protein>
    <recommendedName>
        <fullName evidence="3">LamG-like jellyroll fold domain-containing protein</fullName>
    </recommendedName>
</protein>
<keyword evidence="1" id="KW-0732">Signal</keyword>
<evidence type="ECO:0000256" key="2">
    <source>
        <dbReference type="ARBA" id="ARBA00023157"/>
    </source>
</evidence>
<feature type="non-terminal residue" evidence="4">
    <location>
        <position position="1"/>
    </location>
</feature>
<comment type="caution">
    <text evidence="4">The sequence shown here is derived from an EMBL/GenBank/DDBJ whole genome shotgun (WGS) entry which is preliminary data.</text>
</comment>
<dbReference type="Gene3D" id="2.60.120.200">
    <property type="match status" value="3"/>
</dbReference>
<dbReference type="PANTHER" id="PTHR42535">
    <property type="entry name" value="OOKINETE PROTEIN, PUTATIVE-RELATED"/>
    <property type="match status" value="1"/>
</dbReference>
<dbReference type="InterPro" id="IPR006558">
    <property type="entry name" value="LamG-like"/>
</dbReference>
<evidence type="ECO:0000313" key="5">
    <source>
        <dbReference type="Proteomes" id="UP000231192"/>
    </source>
</evidence>
<proteinExistence type="predicted"/>
<reference evidence="5" key="1">
    <citation type="submission" date="2017-09" db="EMBL/GenBank/DDBJ databases">
        <title>Depth-based differentiation of microbial function through sediment-hosted aquifers and enrichment of novel symbionts in the deep terrestrial subsurface.</title>
        <authorList>
            <person name="Probst A.J."/>
            <person name="Ladd B."/>
            <person name="Jarett J.K."/>
            <person name="Geller-Mcgrath D.E."/>
            <person name="Sieber C.M.K."/>
            <person name="Emerson J.B."/>
            <person name="Anantharaman K."/>
            <person name="Thomas B.C."/>
            <person name="Malmstrom R."/>
            <person name="Stieglmeier M."/>
            <person name="Klingl A."/>
            <person name="Woyke T."/>
            <person name="Ryan C.M."/>
            <person name="Banfield J.F."/>
        </authorList>
    </citation>
    <scope>NUCLEOTIDE SEQUENCE [LARGE SCALE GENOMIC DNA]</scope>
</reference>
<accession>A0A2H0UDS5</accession>
<evidence type="ECO:0000259" key="3">
    <source>
        <dbReference type="SMART" id="SM00560"/>
    </source>
</evidence>
<dbReference type="PANTHER" id="PTHR42535:SF2">
    <property type="entry name" value="CHROMOSOME UNDETERMINED SCAFFOLD_146, WHOLE GENOME SHOTGUN SEQUENCE"/>
    <property type="match status" value="1"/>
</dbReference>
<dbReference type="SMART" id="SM00560">
    <property type="entry name" value="LamGL"/>
    <property type="match status" value="1"/>
</dbReference>
<dbReference type="AlphaFoldDB" id="A0A2H0UDS5"/>
<organism evidence="4 5">
    <name type="scientific">Candidatus Kaiserbacteria bacterium CG10_big_fil_rev_8_21_14_0_10_51_14</name>
    <dbReference type="NCBI Taxonomy" id="1974610"/>
    <lineage>
        <taxon>Bacteria</taxon>
        <taxon>Candidatus Kaiseribacteriota</taxon>
    </lineage>
</organism>
<evidence type="ECO:0000313" key="4">
    <source>
        <dbReference type="EMBL" id="PIR83826.1"/>
    </source>
</evidence>
<name>A0A2H0UDS5_9BACT</name>
<dbReference type="InterPro" id="IPR013320">
    <property type="entry name" value="ConA-like_dom_sf"/>
</dbReference>
<dbReference type="SUPFAM" id="SSF49899">
    <property type="entry name" value="Concanavalin A-like lectins/glucanases"/>
    <property type="match status" value="3"/>
</dbReference>
<sequence length="513" mass="54382">TSIFYSGTGEDTISLPTAPKIGESKESSFIVSGLIDDARVYNRALSENEITALYNSGAAKLSSSRALTAGSTLEDGLISHWTFDGKDMTSNVADVSGSGNDARLVNSAATTTAIGKLGQALRFDGVAEHVRKDSFTGESGTAGSVAFWGYFDDINSSDGIFTTNGLVPLMWVSGSNIRTYLYDSDLLKAVDFSTALPTDQWVHFSLTWDADAATMYKNGVQVLQDTSATSSYNAAGSVFLMTDRVIADRYTAGKMDDVRVYNRALSVDEVTQLYNLGEAKANASSKTLVGASSLSSGLVGHWTFDGNDMTSNVADVSGNGHNGILSGFTSTTTAIGKFGQALQFGGDDEYVSMGDVDDLDELTQLSFSLWVNRSSAADAWSAFISKMSNSSNGWGIQRNGSGDGLFLSFRNSDSSNGNTTTGLPLDAWTAVTVVYDGSGSTNADKLKLYINGVNTSLSYTGTIPSSLPATTGSLNIGKHQFESLYFGGQIDDVHVYNRALSASEVKQLYLIGQ</sequence>
<dbReference type="Pfam" id="PF13385">
    <property type="entry name" value="Laminin_G_3"/>
    <property type="match status" value="2"/>
</dbReference>
<evidence type="ECO:0000256" key="1">
    <source>
        <dbReference type="ARBA" id="ARBA00022729"/>
    </source>
</evidence>